<keyword evidence="4" id="KW-1185">Reference proteome</keyword>
<dbReference type="HOGENOM" id="CLU_2472702_0_0_1"/>
<reference evidence="3" key="2">
    <citation type="submission" date="2018-05" db="EMBL/GenBank/DDBJ databases">
        <title>OgluRS3 (Oryza glumaepatula Reference Sequence Version 3).</title>
        <authorList>
            <person name="Zhang J."/>
            <person name="Kudrna D."/>
            <person name="Lee S."/>
            <person name="Talag J."/>
            <person name="Welchert J."/>
            <person name="Wing R.A."/>
        </authorList>
    </citation>
    <scope>NUCLEOTIDE SEQUENCE [LARGE SCALE GENOMIC DNA]</scope>
</reference>
<dbReference type="Proteomes" id="UP000026961">
    <property type="component" value="Chromosome 2"/>
</dbReference>
<name>A0A0D9YLE5_9ORYZ</name>
<keyword evidence="2" id="KW-1133">Transmembrane helix</keyword>
<sequence>MLLTYVAILVYSILESTMELSMTFIIPFVTSLNVKMKKRRNGNGKPGPKEPVGGETSHDIDHLIGLIHDWIVESRKHASNANLPDERQ</sequence>
<accession>A0A0D9YLE5</accession>
<dbReference type="AlphaFoldDB" id="A0A0D9YLE5"/>
<proteinExistence type="predicted"/>
<evidence type="ECO:0000313" key="4">
    <source>
        <dbReference type="Proteomes" id="UP000026961"/>
    </source>
</evidence>
<feature type="transmembrane region" description="Helical" evidence="2">
    <location>
        <begin position="6"/>
        <end position="30"/>
    </location>
</feature>
<protein>
    <submittedName>
        <fullName evidence="3">Uncharacterized protein</fullName>
    </submittedName>
</protein>
<reference evidence="3" key="1">
    <citation type="submission" date="2015-04" db="UniProtKB">
        <authorList>
            <consortium name="EnsemblPlants"/>
        </authorList>
    </citation>
    <scope>IDENTIFICATION</scope>
</reference>
<dbReference type="Gramene" id="OGLUM02G01280.1">
    <property type="protein sequence ID" value="OGLUM02G01280.1"/>
    <property type="gene ID" value="OGLUM02G01280"/>
</dbReference>
<evidence type="ECO:0000256" key="2">
    <source>
        <dbReference type="SAM" id="Phobius"/>
    </source>
</evidence>
<dbReference type="EnsemblPlants" id="OGLUM02G01280.1">
    <property type="protein sequence ID" value="OGLUM02G01280.1"/>
    <property type="gene ID" value="OGLUM02G01280"/>
</dbReference>
<keyword evidence="2" id="KW-0472">Membrane</keyword>
<evidence type="ECO:0000313" key="3">
    <source>
        <dbReference type="EnsemblPlants" id="OGLUM02G01280.1"/>
    </source>
</evidence>
<organism evidence="3">
    <name type="scientific">Oryza glumipatula</name>
    <dbReference type="NCBI Taxonomy" id="40148"/>
    <lineage>
        <taxon>Eukaryota</taxon>
        <taxon>Viridiplantae</taxon>
        <taxon>Streptophyta</taxon>
        <taxon>Embryophyta</taxon>
        <taxon>Tracheophyta</taxon>
        <taxon>Spermatophyta</taxon>
        <taxon>Magnoliopsida</taxon>
        <taxon>Liliopsida</taxon>
        <taxon>Poales</taxon>
        <taxon>Poaceae</taxon>
        <taxon>BOP clade</taxon>
        <taxon>Oryzoideae</taxon>
        <taxon>Oryzeae</taxon>
        <taxon>Oryzinae</taxon>
        <taxon>Oryza</taxon>
    </lineage>
</organism>
<evidence type="ECO:0000256" key="1">
    <source>
        <dbReference type="SAM" id="MobiDB-lite"/>
    </source>
</evidence>
<keyword evidence="2" id="KW-0812">Transmembrane</keyword>
<feature type="region of interest" description="Disordered" evidence="1">
    <location>
        <begin position="38"/>
        <end position="57"/>
    </location>
</feature>